<dbReference type="Proteomes" id="UP000187194">
    <property type="component" value="Unassembled WGS sequence"/>
</dbReference>
<comment type="caution">
    <text evidence="1">The sequence shown here is derived from an EMBL/GenBank/DDBJ whole genome shotgun (WGS) entry which is preliminary data.</text>
</comment>
<reference evidence="1 2" key="1">
    <citation type="submission" date="2017-01" db="EMBL/GenBank/DDBJ databases">
        <title>Phylogeographic, genomic and meropenem susceptibility analysis of Burkholderia ubonensis.</title>
        <authorList>
            <person name="Price E.P."/>
            <person name="Sarovich D.S."/>
            <person name="Webb J.R."/>
            <person name="Hall C.M."/>
            <person name="Sahl J.W."/>
            <person name="Kaestli M."/>
            <person name="Mayo M."/>
            <person name="Harrington G."/>
            <person name="Baker A.L."/>
            <person name="Sidak-Loftis L.C."/>
            <person name="Lummis M."/>
            <person name="Schupp J.M."/>
            <person name="Gillece J.D."/>
            <person name="Tuanyok A."/>
            <person name="Warner J."/>
            <person name="Busch J.D."/>
            <person name="Keim P."/>
            <person name="Currie B.J."/>
            <person name="Wagner D.M."/>
        </authorList>
    </citation>
    <scope>NUCLEOTIDE SEQUENCE [LARGE SCALE GENOMIC DNA]</scope>
    <source>
        <strain evidence="1 2">A21</strain>
    </source>
</reference>
<evidence type="ECO:0000313" key="2">
    <source>
        <dbReference type="Proteomes" id="UP000187194"/>
    </source>
</evidence>
<dbReference type="OrthoDB" id="9021370at2"/>
<evidence type="ECO:0000313" key="1">
    <source>
        <dbReference type="EMBL" id="OMG71079.1"/>
    </source>
</evidence>
<dbReference type="EMBL" id="MTJZ01000034">
    <property type="protein sequence ID" value="OMG71079.1"/>
    <property type="molecule type" value="Genomic_DNA"/>
</dbReference>
<dbReference type="AlphaFoldDB" id="A0A1R1J745"/>
<protein>
    <submittedName>
        <fullName evidence="1">Uncharacterized protein</fullName>
    </submittedName>
</protein>
<sequence>MTVDEILALIQRHEVRHVAASISHTITHQQPEFQIFSAVRALLLDTGCSEFEANATAEEVMETLRYPSHLPNFQSNPA</sequence>
<name>A0A1R1J745_9BURK</name>
<organism evidence="1 2">
    <name type="scientific">Burkholderia ubonensis</name>
    <dbReference type="NCBI Taxonomy" id="101571"/>
    <lineage>
        <taxon>Bacteria</taxon>
        <taxon>Pseudomonadati</taxon>
        <taxon>Pseudomonadota</taxon>
        <taxon>Betaproteobacteria</taxon>
        <taxon>Burkholderiales</taxon>
        <taxon>Burkholderiaceae</taxon>
        <taxon>Burkholderia</taxon>
        <taxon>Burkholderia cepacia complex</taxon>
    </lineage>
</organism>
<gene>
    <name evidence="1" type="ORF">BW685_21890</name>
</gene>
<dbReference type="RefSeq" id="WP_076479766.1">
    <property type="nucleotide sequence ID" value="NZ_CP013416.1"/>
</dbReference>
<accession>A0A1R1J745</accession>
<proteinExistence type="predicted"/>